<dbReference type="RefSeq" id="WP_109573227.1">
    <property type="nucleotide sequence ID" value="NZ_UHJL01000003.1"/>
</dbReference>
<protein>
    <recommendedName>
        <fullName evidence="4">Lipoprotein</fullName>
    </recommendedName>
</protein>
<keyword evidence="1" id="KW-0732">Signal</keyword>
<reference evidence="2 3" key="1">
    <citation type="submission" date="2017-08" db="EMBL/GenBank/DDBJ databases">
        <authorList>
            <person name="de Groot N.N."/>
        </authorList>
    </citation>
    <scope>NUCLEOTIDE SEQUENCE [LARGE SCALE GENOMIC DNA]</scope>
    <source>
        <strain evidence="2 3">HM2</strain>
    </source>
</reference>
<gene>
    <name evidence="2" type="ORF">SAMN05661053_2271</name>
</gene>
<evidence type="ECO:0000313" key="3">
    <source>
        <dbReference type="Proteomes" id="UP000255423"/>
    </source>
</evidence>
<evidence type="ECO:0008006" key="4">
    <source>
        <dbReference type="Google" id="ProtNLM"/>
    </source>
</evidence>
<dbReference type="Proteomes" id="UP000255423">
    <property type="component" value="Unassembled WGS sequence"/>
</dbReference>
<organism evidence="2 3">
    <name type="scientific">Fibrobacter succinogenes</name>
    <name type="common">Bacteroides succinogenes</name>
    <dbReference type="NCBI Taxonomy" id="833"/>
    <lineage>
        <taxon>Bacteria</taxon>
        <taxon>Pseudomonadati</taxon>
        <taxon>Fibrobacterota</taxon>
        <taxon>Fibrobacteria</taxon>
        <taxon>Fibrobacterales</taxon>
        <taxon>Fibrobacteraceae</taxon>
        <taxon>Fibrobacter</taxon>
    </lineage>
</organism>
<sequence>MKKFLMLATASSLALYMTACSDNSTSADDDPLKPASIYVMGTDYNSSGELRWLNEDGVSEKSLQFFKDSKAIGIDGNLFILERKGADNIALVDPSENKVTWRVELDDNSNPSDVVKANKDEVWVSLDDAAKIIKVSVKDGKVTKTIKTDDFSQGEEKTPHLIDLDVSGDTLFALFQRGVSKGFNREYPAPALLALYKLNDGELLDTIQLAKKNPMGMGFANGKLYVASHGLYNTSYGTDADDARGIEVVDFAKKSSSMVIDGKKLGGGVFTFAIDPDGVIYAAINNGYDENYVGNIPLVKVDLSKKSVESIDGLSDVEGSLIFDDVDGVLYIGDRGPKTGGLYSYDNGKLKKIDAPKDMLPVYNIAIVR</sequence>
<dbReference type="Gene3D" id="2.130.10.10">
    <property type="entry name" value="YVTN repeat-like/Quinoprotein amine dehydrogenase"/>
    <property type="match status" value="1"/>
</dbReference>
<dbReference type="SUPFAM" id="SSF101898">
    <property type="entry name" value="NHL repeat"/>
    <property type="match status" value="1"/>
</dbReference>
<dbReference type="AlphaFoldDB" id="A0A380S6J6"/>
<evidence type="ECO:0000256" key="1">
    <source>
        <dbReference type="SAM" id="SignalP"/>
    </source>
</evidence>
<name>A0A380S6J6_FIBSU</name>
<dbReference type="EMBL" id="UHJL01000003">
    <property type="protein sequence ID" value="SUQ24857.1"/>
    <property type="molecule type" value="Genomic_DNA"/>
</dbReference>
<dbReference type="InterPro" id="IPR015943">
    <property type="entry name" value="WD40/YVTN_repeat-like_dom_sf"/>
</dbReference>
<evidence type="ECO:0000313" key="2">
    <source>
        <dbReference type="EMBL" id="SUQ24857.1"/>
    </source>
</evidence>
<feature type="signal peptide" evidence="1">
    <location>
        <begin position="1"/>
        <end position="21"/>
    </location>
</feature>
<feature type="chain" id="PRO_5016590537" description="Lipoprotein" evidence="1">
    <location>
        <begin position="22"/>
        <end position="369"/>
    </location>
</feature>
<accession>A0A380S6J6</accession>
<proteinExistence type="predicted"/>